<keyword evidence="6" id="KW-0833">Ubl conjugation pathway</keyword>
<feature type="compositionally biased region" description="Pro residues" evidence="9">
    <location>
        <begin position="576"/>
        <end position="585"/>
    </location>
</feature>
<gene>
    <name evidence="12" type="ORF">AZE42_00150</name>
</gene>
<keyword evidence="4" id="KW-0479">Metal-binding</keyword>
<evidence type="ECO:0000313" key="13">
    <source>
        <dbReference type="Proteomes" id="UP000183567"/>
    </source>
</evidence>
<evidence type="ECO:0000256" key="1">
    <source>
        <dbReference type="ARBA" id="ARBA00004718"/>
    </source>
</evidence>
<evidence type="ECO:0000256" key="3">
    <source>
        <dbReference type="ARBA" id="ARBA00022679"/>
    </source>
</evidence>
<keyword evidence="13" id="KW-1185">Reference proteome</keyword>
<dbReference type="GO" id="GO:0016925">
    <property type="term" value="P:protein sumoylation"/>
    <property type="evidence" value="ECO:0007669"/>
    <property type="project" value="UniProtKB-UniPathway"/>
</dbReference>
<protein>
    <recommendedName>
        <fullName evidence="14">SP-RING-type domain-containing protein</fullName>
    </recommendedName>
</protein>
<evidence type="ECO:0000259" key="10">
    <source>
        <dbReference type="PROSITE" id="PS51044"/>
    </source>
</evidence>
<dbReference type="GO" id="GO:0000785">
    <property type="term" value="C:chromatin"/>
    <property type="evidence" value="ECO:0007669"/>
    <property type="project" value="TreeGrafter"/>
</dbReference>
<dbReference type="Proteomes" id="UP000183567">
    <property type="component" value="Unassembled WGS sequence"/>
</dbReference>
<dbReference type="PANTHER" id="PTHR10782">
    <property type="entry name" value="ZINC FINGER MIZ DOMAIN-CONTAINING PROTEIN"/>
    <property type="match status" value="1"/>
</dbReference>
<dbReference type="InterPro" id="IPR023321">
    <property type="entry name" value="PINIT"/>
</dbReference>
<dbReference type="InterPro" id="IPR038654">
    <property type="entry name" value="PINIT_sf"/>
</dbReference>
<keyword evidence="5 8" id="KW-0863">Zinc-finger</keyword>
<dbReference type="GO" id="GO:0008270">
    <property type="term" value="F:zinc ion binding"/>
    <property type="evidence" value="ECO:0007669"/>
    <property type="project" value="UniProtKB-KW"/>
</dbReference>
<dbReference type="UniPathway" id="UPA00886"/>
<comment type="pathway">
    <text evidence="1">Protein modification; protein sumoylation.</text>
</comment>
<feature type="domain" description="SP-RING-type" evidence="10">
    <location>
        <begin position="333"/>
        <end position="418"/>
    </location>
</feature>
<evidence type="ECO:0000256" key="4">
    <source>
        <dbReference type="ARBA" id="ARBA00022723"/>
    </source>
</evidence>
<sequence length="681" mass="74970">MSATDCWSDFENLRHTVKHNTVDKLKQILSGFNEECNTVFHKSGKKQDLIERIVVQLETWRQANNIDKWSKAKAILYQVRNTGIYTSSRMPGAMPSQSLPSVPSAGYSAASTTVRNSFNAMPSGRYDPYAPPRLPPLPNTNVGSSAVSKPGMRFKPSPFFHVDQAVSGIVECPESTSSTDRKQQTLTFTLNSEQLMKVNSTTAKFQLRLYCTSNTFYSSGFRPTTAPCPIEFPPTCEVRVNGVQLTANLKGLKKKPGTAPPADLGRTVRTTGQNRVEMVYVNSQQPVQPKQKFYLIVMLVEATTVEHLVDKLKKGKFRDREDIVAQMIKTSNEDDDIVAGSQKMSLKCPLSFLRVKTPCRSTLCPHPQCFDATSWFSCMEQTTTWLCPVCEKVLNYEDLIIDGYFDQILKDTPESVEDVIVESDGQWHTSDNKFGSAFWMASHPVTGPSKPSPPPRGSSPASVDEEAAAKAHARKNVEILVLDSDDEDEGRVKQELSDSYPTNTLSSPTSNIVLPTTARQPRGGDVIDLTADSDDEEPQPLPVPRSSLEKRKAPSGAPSPTEQIWKKSRVDSVPAPQQPHAPPQPQISHGVHLQSPVSPVTSVVPMGAPRSPATAYPSGQSSYSVPPLPPLRVPSYPNLYVQPATTTSAHDTIRTPYDTYSHTNYYTPRSSGSTSRPGAWP</sequence>
<feature type="region of interest" description="Disordered" evidence="9">
    <location>
        <begin position="647"/>
        <end position="681"/>
    </location>
</feature>
<dbReference type="InterPro" id="IPR013083">
    <property type="entry name" value="Znf_RING/FYVE/PHD"/>
</dbReference>
<dbReference type="PANTHER" id="PTHR10782:SF4">
    <property type="entry name" value="TONALLI, ISOFORM E"/>
    <property type="match status" value="1"/>
</dbReference>
<feature type="region of interest" description="Disordered" evidence="9">
    <location>
        <begin position="440"/>
        <end position="629"/>
    </location>
</feature>
<proteinExistence type="inferred from homology"/>
<feature type="compositionally biased region" description="Polar residues" evidence="9">
    <location>
        <begin position="497"/>
        <end position="519"/>
    </location>
</feature>
<keyword evidence="7" id="KW-0862">Zinc</keyword>
<evidence type="ECO:0000256" key="7">
    <source>
        <dbReference type="ARBA" id="ARBA00022833"/>
    </source>
</evidence>
<organism evidence="12 13">
    <name type="scientific">Rhizopogon vesiculosus</name>
    <dbReference type="NCBI Taxonomy" id="180088"/>
    <lineage>
        <taxon>Eukaryota</taxon>
        <taxon>Fungi</taxon>
        <taxon>Dikarya</taxon>
        <taxon>Basidiomycota</taxon>
        <taxon>Agaricomycotina</taxon>
        <taxon>Agaricomycetes</taxon>
        <taxon>Agaricomycetidae</taxon>
        <taxon>Boletales</taxon>
        <taxon>Suillineae</taxon>
        <taxon>Rhizopogonaceae</taxon>
        <taxon>Rhizopogon</taxon>
    </lineage>
</organism>
<keyword evidence="3" id="KW-0808">Transferase</keyword>
<accession>A0A1J8Q686</accession>
<dbReference type="GO" id="GO:0061665">
    <property type="term" value="F:SUMO ligase activity"/>
    <property type="evidence" value="ECO:0007669"/>
    <property type="project" value="TreeGrafter"/>
</dbReference>
<reference evidence="12 13" key="1">
    <citation type="submission" date="2016-03" db="EMBL/GenBank/DDBJ databases">
        <title>Comparative genomics of the ectomycorrhizal sister species Rhizopogon vinicolor and Rhizopogon vesiculosus (Basidiomycota: Boletales) reveals a divergence of the mating type B locus.</title>
        <authorList>
            <person name="Mujic A.B."/>
            <person name="Kuo A."/>
            <person name="Tritt A."/>
            <person name="Lipzen A."/>
            <person name="Chen C."/>
            <person name="Johnson J."/>
            <person name="Sharma A."/>
            <person name="Barry K."/>
            <person name="Grigoriev I.V."/>
            <person name="Spatafora J.W."/>
        </authorList>
    </citation>
    <scope>NUCLEOTIDE SEQUENCE [LARGE SCALE GENOMIC DNA]</scope>
    <source>
        <strain evidence="12 13">AM-OR11-056</strain>
    </source>
</reference>
<evidence type="ECO:0000259" key="11">
    <source>
        <dbReference type="PROSITE" id="PS51466"/>
    </source>
</evidence>
<name>A0A1J8Q686_9AGAM</name>
<dbReference type="Gene3D" id="3.30.40.10">
    <property type="entry name" value="Zinc/RING finger domain, C3HC4 (zinc finger)"/>
    <property type="match status" value="1"/>
</dbReference>
<evidence type="ECO:0000256" key="6">
    <source>
        <dbReference type="ARBA" id="ARBA00022786"/>
    </source>
</evidence>
<evidence type="ECO:0000256" key="9">
    <source>
        <dbReference type="SAM" id="MobiDB-lite"/>
    </source>
</evidence>
<comment type="similarity">
    <text evidence="2">Belongs to the PIAS family.</text>
</comment>
<dbReference type="EMBL" id="LVVM01002679">
    <property type="protein sequence ID" value="OJA16183.1"/>
    <property type="molecule type" value="Genomic_DNA"/>
</dbReference>
<dbReference type="Pfam" id="PF14324">
    <property type="entry name" value="PINIT"/>
    <property type="match status" value="1"/>
</dbReference>
<dbReference type="PROSITE" id="PS51044">
    <property type="entry name" value="ZF_SP_RING"/>
    <property type="match status" value="1"/>
</dbReference>
<dbReference type="Pfam" id="PF02891">
    <property type="entry name" value="zf-MIZ"/>
    <property type="match status" value="1"/>
</dbReference>
<dbReference type="STRING" id="180088.A0A1J8Q686"/>
<comment type="caution">
    <text evidence="12">The sequence shown here is derived from an EMBL/GenBank/DDBJ whole genome shotgun (WGS) entry which is preliminary data.</text>
</comment>
<evidence type="ECO:0008006" key="14">
    <source>
        <dbReference type="Google" id="ProtNLM"/>
    </source>
</evidence>
<feature type="domain" description="PINIT" evidence="11">
    <location>
        <begin position="139"/>
        <end position="303"/>
    </location>
</feature>
<evidence type="ECO:0000313" key="12">
    <source>
        <dbReference type="EMBL" id="OJA16183.1"/>
    </source>
</evidence>
<evidence type="ECO:0000256" key="8">
    <source>
        <dbReference type="PROSITE-ProRule" id="PRU00452"/>
    </source>
</evidence>
<evidence type="ECO:0000256" key="5">
    <source>
        <dbReference type="ARBA" id="ARBA00022771"/>
    </source>
</evidence>
<dbReference type="OrthoDB" id="28127at2759"/>
<feature type="compositionally biased region" description="Polar residues" evidence="9">
    <location>
        <begin position="658"/>
        <end position="681"/>
    </location>
</feature>
<dbReference type="PROSITE" id="PS51466">
    <property type="entry name" value="PINIT"/>
    <property type="match status" value="1"/>
</dbReference>
<dbReference type="Gene3D" id="2.60.120.780">
    <property type="entry name" value="PINIT domain"/>
    <property type="match status" value="1"/>
</dbReference>
<feature type="compositionally biased region" description="Low complexity" evidence="9">
    <location>
        <begin position="595"/>
        <end position="605"/>
    </location>
</feature>
<dbReference type="InterPro" id="IPR004181">
    <property type="entry name" value="Znf_MIZ"/>
</dbReference>
<evidence type="ECO:0000256" key="2">
    <source>
        <dbReference type="ARBA" id="ARBA00005383"/>
    </source>
</evidence>
<dbReference type="AlphaFoldDB" id="A0A1J8Q686"/>